<dbReference type="Proteomes" id="UP001201812">
    <property type="component" value="Unassembled WGS sequence"/>
</dbReference>
<evidence type="ECO:0000256" key="3">
    <source>
        <dbReference type="SAM" id="SignalP"/>
    </source>
</evidence>
<dbReference type="AlphaFoldDB" id="A0AAD4MU79"/>
<dbReference type="EMBL" id="JAKKPZ010000118">
    <property type="protein sequence ID" value="KAI1701479.1"/>
    <property type="molecule type" value="Genomic_DNA"/>
</dbReference>
<feature type="signal peptide" evidence="3">
    <location>
        <begin position="1"/>
        <end position="19"/>
    </location>
</feature>
<feature type="transmembrane region" description="Helical" evidence="2">
    <location>
        <begin position="164"/>
        <end position="182"/>
    </location>
</feature>
<feature type="compositionally biased region" description="Polar residues" evidence="1">
    <location>
        <begin position="193"/>
        <end position="202"/>
    </location>
</feature>
<keyword evidence="2" id="KW-1133">Transmembrane helix</keyword>
<organism evidence="4 5">
    <name type="scientific">Ditylenchus destructor</name>
    <dbReference type="NCBI Taxonomy" id="166010"/>
    <lineage>
        <taxon>Eukaryota</taxon>
        <taxon>Metazoa</taxon>
        <taxon>Ecdysozoa</taxon>
        <taxon>Nematoda</taxon>
        <taxon>Chromadorea</taxon>
        <taxon>Rhabditida</taxon>
        <taxon>Tylenchina</taxon>
        <taxon>Tylenchomorpha</taxon>
        <taxon>Sphaerularioidea</taxon>
        <taxon>Anguinidae</taxon>
        <taxon>Anguininae</taxon>
        <taxon>Ditylenchus</taxon>
    </lineage>
</organism>
<sequence length="219" mass="24930">MMTLSSIFILMAQITQARAIKLDDGEEWSWKNLLGLISNAARAAYCYEKGIHIGFWADSIVLVCRLHYSVAKRLWNSKLRLFAPIYLVVFTCVSAAVQYHQVPIWMLCATLMFTVAIIFIMEGLEVVKDYKQHNLANAAPNLIAIQLASCLSRCWMIYRYITDFLVVMPMLSSAAIIGIVLAQKSRYENASTNKSIHNNANADETKVNKKVRKRARKEY</sequence>
<keyword evidence="2" id="KW-0472">Membrane</keyword>
<evidence type="ECO:0000313" key="4">
    <source>
        <dbReference type="EMBL" id="KAI1701479.1"/>
    </source>
</evidence>
<reference evidence="4" key="1">
    <citation type="submission" date="2022-01" db="EMBL/GenBank/DDBJ databases">
        <title>Genome Sequence Resource for Two Populations of Ditylenchus destructor, the Migratory Endoparasitic Phytonematode.</title>
        <authorList>
            <person name="Zhang H."/>
            <person name="Lin R."/>
            <person name="Xie B."/>
        </authorList>
    </citation>
    <scope>NUCLEOTIDE SEQUENCE</scope>
    <source>
        <strain evidence="4">BazhouSP</strain>
    </source>
</reference>
<evidence type="ECO:0000256" key="2">
    <source>
        <dbReference type="SAM" id="Phobius"/>
    </source>
</evidence>
<comment type="caution">
    <text evidence="4">The sequence shown here is derived from an EMBL/GenBank/DDBJ whole genome shotgun (WGS) entry which is preliminary data.</text>
</comment>
<name>A0AAD4MU79_9BILA</name>
<gene>
    <name evidence="4" type="ORF">DdX_16091</name>
</gene>
<keyword evidence="3" id="KW-0732">Signal</keyword>
<evidence type="ECO:0000313" key="5">
    <source>
        <dbReference type="Proteomes" id="UP001201812"/>
    </source>
</evidence>
<feature type="chain" id="PRO_5042215116" evidence="3">
    <location>
        <begin position="20"/>
        <end position="219"/>
    </location>
</feature>
<feature type="region of interest" description="Disordered" evidence="1">
    <location>
        <begin position="193"/>
        <end position="219"/>
    </location>
</feature>
<feature type="compositionally biased region" description="Basic residues" evidence="1">
    <location>
        <begin position="208"/>
        <end position="219"/>
    </location>
</feature>
<feature type="transmembrane region" description="Helical" evidence="2">
    <location>
        <begin position="80"/>
        <end position="98"/>
    </location>
</feature>
<proteinExistence type="predicted"/>
<keyword evidence="2" id="KW-0812">Transmembrane</keyword>
<feature type="transmembrane region" description="Helical" evidence="2">
    <location>
        <begin position="104"/>
        <end position="127"/>
    </location>
</feature>
<accession>A0AAD4MU79</accession>
<protein>
    <submittedName>
        <fullName evidence="4">Mannose-P-dolichol utilization defect 1 protein like protein</fullName>
    </submittedName>
</protein>
<evidence type="ECO:0000256" key="1">
    <source>
        <dbReference type="SAM" id="MobiDB-lite"/>
    </source>
</evidence>
<keyword evidence="5" id="KW-1185">Reference proteome</keyword>